<organism evidence="2 3">
    <name type="scientific">Aspergillus minisclerotigenes</name>
    <dbReference type="NCBI Taxonomy" id="656917"/>
    <lineage>
        <taxon>Eukaryota</taxon>
        <taxon>Fungi</taxon>
        <taxon>Dikarya</taxon>
        <taxon>Ascomycota</taxon>
        <taxon>Pezizomycotina</taxon>
        <taxon>Eurotiomycetes</taxon>
        <taxon>Eurotiomycetidae</taxon>
        <taxon>Eurotiales</taxon>
        <taxon>Aspergillaceae</taxon>
        <taxon>Aspergillus</taxon>
        <taxon>Aspergillus subgen. Circumdati</taxon>
    </lineage>
</organism>
<sequence>MCPQLGNTRTIPLANGQSHPICEIKVTLTTSKHGQVCSKCNQIARISGEGKANNHAEEEDHPSMHMISYNQSRSKPVSAGV</sequence>
<dbReference type="EMBL" id="ML732807">
    <property type="protein sequence ID" value="KAB8272254.1"/>
    <property type="molecule type" value="Genomic_DNA"/>
</dbReference>
<feature type="non-terminal residue" evidence="2">
    <location>
        <position position="81"/>
    </location>
</feature>
<reference evidence="2 3" key="1">
    <citation type="submission" date="2019-04" db="EMBL/GenBank/DDBJ databases">
        <title>Fungal friends and foes A comparative genomics study of 23 Aspergillus species from section Flavi.</title>
        <authorList>
            <consortium name="DOE Joint Genome Institute"/>
            <person name="Kjaerbolling I."/>
            <person name="Vesth T.C."/>
            <person name="Frisvad J.C."/>
            <person name="Nybo J.L."/>
            <person name="Theobald S."/>
            <person name="Kildgaard S."/>
            <person name="Petersen T.I."/>
            <person name="Kuo A."/>
            <person name="Sato A."/>
            <person name="Lyhne E.K."/>
            <person name="Kogle M.E."/>
            <person name="Wiebenga A."/>
            <person name="Kun R.S."/>
            <person name="Lubbers R.J."/>
            <person name="Makela M.R."/>
            <person name="Barry K."/>
            <person name="Chovatia M."/>
            <person name="Clum A."/>
            <person name="Daum C."/>
            <person name="Haridas S."/>
            <person name="He G."/>
            <person name="LaButti K."/>
            <person name="Lipzen A."/>
            <person name="Mondo S."/>
            <person name="Pangilinan J."/>
            <person name="Riley R."/>
            <person name="Salamov A."/>
            <person name="Simmons B.A."/>
            <person name="Magnuson J.K."/>
            <person name="Henrissat B."/>
            <person name="Mortensen U.H."/>
            <person name="Larsen T.O."/>
            <person name="De vries R.P."/>
            <person name="Grigoriev I.V."/>
            <person name="Machida M."/>
            <person name="Baker S.E."/>
            <person name="Andersen M.R."/>
        </authorList>
    </citation>
    <scope>NUCLEOTIDE SEQUENCE [LARGE SCALE GENOMIC DNA]</scope>
    <source>
        <strain evidence="2 3">CBS 117635</strain>
    </source>
</reference>
<protein>
    <submittedName>
        <fullName evidence="2">Uncharacterized protein</fullName>
    </submittedName>
</protein>
<dbReference type="Proteomes" id="UP000326289">
    <property type="component" value="Unassembled WGS sequence"/>
</dbReference>
<proteinExistence type="predicted"/>
<name>A0A5N6J275_9EURO</name>
<accession>A0A5N6J275</accession>
<keyword evidence="3" id="KW-1185">Reference proteome</keyword>
<gene>
    <name evidence="2" type="ORF">BDV30DRAFT_212335</name>
</gene>
<evidence type="ECO:0000313" key="2">
    <source>
        <dbReference type="EMBL" id="KAB8272254.1"/>
    </source>
</evidence>
<feature type="region of interest" description="Disordered" evidence="1">
    <location>
        <begin position="49"/>
        <end position="81"/>
    </location>
</feature>
<evidence type="ECO:0000256" key="1">
    <source>
        <dbReference type="SAM" id="MobiDB-lite"/>
    </source>
</evidence>
<dbReference type="AlphaFoldDB" id="A0A5N6J275"/>
<feature type="compositionally biased region" description="Basic and acidic residues" evidence="1">
    <location>
        <begin position="52"/>
        <end position="63"/>
    </location>
</feature>
<evidence type="ECO:0000313" key="3">
    <source>
        <dbReference type="Proteomes" id="UP000326289"/>
    </source>
</evidence>